<comment type="caution">
    <text evidence="4">The sequence shown here is derived from an EMBL/GenBank/DDBJ whole genome shotgun (WGS) entry which is preliminary data.</text>
</comment>
<dbReference type="InterPro" id="IPR018247">
    <property type="entry name" value="EF_Hand_1_Ca_BS"/>
</dbReference>
<organism evidence="4 5">
    <name type="scientific">Micavibrio aeruginosavorus</name>
    <dbReference type="NCBI Taxonomy" id="349221"/>
    <lineage>
        <taxon>Bacteria</taxon>
        <taxon>Pseudomonadati</taxon>
        <taxon>Bdellovibrionota</taxon>
        <taxon>Bdellovibrionia</taxon>
        <taxon>Bdellovibrionales</taxon>
        <taxon>Pseudobdellovibrionaceae</taxon>
        <taxon>Micavibrio</taxon>
    </lineage>
</organism>
<evidence type="ECO:0000313" key="5">
    <source>
        <dbReference type="Proteomes" id="UP000249417"/>
    </source>
</evidence>
<evidence type="ECO:0000259" key="3">
    <source>
        <dbReference type="Pfam" id="PF09374"/>
    </source>
</evidence>
<proteinExistence type="predicted"/>
<dbReference type="EMBL" id="QFQB01000028">
    <property type="protein sequence ID" value="PZQ46324.1"/>
    <property type="molecule type" value="Genomic_DNA"/>
</dbReference>
<dbReference type="Proteomes" id="UP000249417">
    <property type="component" value="Unassembled WGS sequence"/>
</dbReference>
<accession>A0A2W5MZS7</accession>
<dbReference type="AlphaFoldDB" id="A0A2W5MZS7"/>
<evidence type="ECO:0000313" key="4">
    <source>
        <dbReference type="EMBL" id="PZQ46324.1"/>
    </source>
</evidence>
<feature type="domain" description="Peptidoglycan binding" evidence="3">
    <location>
        <begin position="144"/>
        <end position="215"/>
    </location>
</feature>
<gene>
    <name evidence="4" type="ORF">DI551_05260</name>
</gene>
<dbReference type="Pfam" id="PF05838">
    <property type="entry name" value="Glyco_hydro_108"/>
    <property type="match status" value="1"/>
</dbReference>
<dbReference type="InterPro" id="IPR018537">
    <property type="entry name" value="Peptidoglycan-bd_3"/>
</dbReference>
<protein>
    <submittedName>
        <fullName evidence="4">Uncharacterized protein</fullName>
    </submittedName>
</protein>
<sequence length="217" mass="24037">MDNREASTAGEDAPSGDFNTQTAEVVPFPELPRHSNLVFDGAVRALFLHEGLYSNDSNDPGGPTKYGWSLRTAKLLGDLDGDGHLDFDFNDDGKVDIRDVRMMSAPQAMDLFFKVFWLREYDLLPPSVAQKIFNLSVNMGKKQAHIILQRGIRACSSKVLKEDGVIGALTLQAAQGCYAPSLLSAVRSEAGGFYRQLVLTRPTSKKYINGWLNRAYY</sequence>
<dbReference type="Gene3D" id="1.20.141.10">
    <property type="entry name" value="Chitosanase, subunit A, domain 1"/>
    <property type="match status" value="1"/>
</dbReference>
<dbReference type="Pfam" id="PF09374">
    <property type="entry name" value="PG_binding_3"/>
    <property type="match status" value="1"/>
</dbReference>
<evidence type="ECO:0000259" key="2">
    <source>
        <dbReference type="Pfam" id="PF05838"/>
    </source>
</evidence>
<dbReference type="InterPro" id="IPR008565">
    <property type="entry name" value="TtsA-like_GH18_dom"/>
</dbReference>
<feature type="domain" description="TtsA-like Glycoside hydrolase family 108" evidence="2">
    <location>
        <begin position="45"/>
        <end position="140"/>
    </location>
</feature>
<dbReference type="PROSITE" id="PS00018">
    <property type="entry name" value="EF_HAND_1"/>
    <property type="match status" value="1"/>
</dbReference>
<reference evidence="4 5" key="1">
    <citation type="submission" date="2017-08" db="EMBL/GenBank/DDBJ databases">
        <title>Infants hospitalized years apart are colonized by the same room-sourced microbial strains.</title>
        <authorList>
            <person name="Brooks B."/>
            <person name="Olm M.R."/>
            <person name="Firek B.A."/>
            <person name="Baker R."/>
            <person name="Thomas B.C."/>
            <person name="Morowitz M.J."/>
            <person name="Banfield J.F."/>
        </authorList>
    </citation>
    <scope>NUCLEOTIDE SEQUENCE [LARGE SCALE GENOMIC DNA]</scope>
    <source>
        <strain evidence="4">S2_005_002_R2_29</strain>
    </source>
</reference>
<dbReference type="SUPFAM" id="SSF53955">
    <property type="entry name" value="Lysozyme-like"/>
    <property type="match status" value="1"/>
</dbReference>
<evidence type="ECO:0000256" key="1">
    <source>
        <dbReference type="SAM" id="MobiDB-lite"/>
    </source>
</evidence>
<feature type="region of interest" description="Disordered" evidence="1">
    <location>
        <begin position="1"/>
        <end position="20"/>
    </location>
</feature>
<dbReference type="InterPro" id="IPR023346">
    <property type="entry name" value="Lysozyme-like_dom_sf"/>
</dbReference>
<name>A0A2W5MZS7_9BACT</name>